<organism evidence="1 2">
    <name type="scientific">Dyadobacter sandarakinus</name>
    <dbReference type="NCBI Taxonomy" id="2747268"/>
    <lineage>
        <taxon>Bacteria</taxon>
        <taxon>Pseudomonadati</taxon>
        <taxon>Bacteroidota</taxon>
        <taxon>Cytophagia</taxon>
        <taxon>Cytophagales</taxon>
        <taxon>Spirosomataceae</taxon>
        <taxon>Dyadobacter</taxon>
    </lineage>
</organism>
<protein>
    <recommendedName>
        <fullName evidence="3">RHS repeat-associated core domain-containing protein</fullName>
    </recommendedName>
</protein>
<evidence type="ECO:0008006" key="3">
    <source>
        <dbReference type="Google" id="ProtNLM"/>
    </source>
</evidence>
<reference evidence="1 2" key="1">
    <citation type="submission" date="2020-06" db="EMBL/GenBank/DDBJ databases">
        <title>Dyadobacter sandarakinus sp. nov., isolated from the soil of the Arctic Yellow River Station.</title>
        <authorList>
            <person name="Zhang Y."/>
            <person name="Peng F."/>
        </authorList>
    </citation>
    <scope>NUCLEOTIDE SEQUENCE [LARGE SCALE GENOMIC DNA]</scope>
    <source>
        <strain evidence="1 2">Q3-56</strain>
    </source>
</reference>
<name>A0ABX7IB74_9BACT</name>
<proteinExistence type="predicted"/>
<gene>
    <name evidence="1" type="ORF">HWI92_16380</name>
</gene>
<sequence>MMRNGKLVFKYYLKDHLGNIRIVFDQKGNGLQRTNYYPFGLAINLDGAQPKVRNGVNRYLYNGKELQVGSGFLDDGPGCICQRLDSGMAWIH</sequence>
<evidence type="ECO:0000313" key="2">
    <source>
        <dbReference type="Proteomes" id="UP000612680"/>
    </source>
</evidence>
<dbReference type="Proteomes" id="UP000612680">
    <property type="component" value="Chromosome"/>
</dbReference>
<evidence type="ECO:0000313" key="1">
    <source>
        <dbReference type="EMBL" id="QRR02373.1"/>
    </source>
</evidence>
<accession>A0ABX7IB74</accession>
<keyword evidence="2" id="KW-1185">Reference proteome</keyword>
<dbReference type="EMBL" id="CP056775">
    <property type="protein sequence ID" value="QRR02373.1"/>
    <property type="molecule type" value="Genomic_DNA"/>
</dbReference>
<dbReference type="Gene3D" id="2.180.10.10">
    <property type="entry name" value="RHS repeat-associated core"/>
    <property type="match status" value="1"/>
</dbReference>
<dbReference type="RefSeq" id="WP_204664864.1">
    <property type="nucleotide sequence ID" value="NZ_CP056775.1"/>
</dbReference>